<evidence type="ECO:0000259" key="13">
    <source>
        <dbReference type="SMART" id="SM01060"/>
    </source>
</evidence>
<comment type="caution">
    <text evidence="14">The sequence shown here is derived from an EMBL/GenBank/DDBJ whole genome shotgun (WGS) entry which is preliminary data.</text>
</comment>
<evidence type="ECO:0000313" key="14">
    <source>
        <dbReference type="EMBL" id="KAK4639101.1"/>
    </source>
</evidence>
<dbReference type="GeneID" id="87901231"/>
<dbReference type="InterPro" id="IPR011614">
    <property type="entry name" value="Catalase_core"/>
</dbReference>
<evidence type="ECO:0000256" key="8">
    <source>
        <dbReference type="ARBA" id="ARBA00023004"/>
    </source>
</evidence>
<protein>
    <recommendedName>
        <fullName evidence="3 10">Catalase</fullName>
        <ecNumber evidence="3 10">1.11.1.6</ecNumber>
    </recommendedName>
</protein>
<keyword evidence="6 10" id="KW-0479">Metal-binding</keyword>
<dbReference type="InterPro" id="IPR002226">
    <property type="entry name" value="Catalase_haem_BS"/>
</dbReference>
<dbReference type="InterPro" id="IPR024712">
    <property type="entry name" value="Catalase_clade2"/>
</dbReference>
<dbReference type="PROSITE" id="PS51402">
    <property type="entry name" value="CATALASE_3"/>
    <property type="match status" value="1"/>
</dbReference>
<evidence type="ECO:0000256" key="7">
    <source>
        <dbReference type="ARBA" id="ARBA00023002"/>
    </source>
</evidence>
<keyword evidence="4 10" id="KW-0575">Peroxidase</keyword>
<feature type="region of interest" description="Disordered" evidence="12">
    <location>
        <begin position="1"/>
        <end position="21"/>
    </location>
</feature>
<evidence type="ECO:0000256" key="9">
    <source>
        <dbReference type="ARBA" id="ARBA00023324"/>
    </source>
</evidence>
<evidence type="ECO:0000256" key="1">
    <source>
        <dbReference type="ARBA" id="ARBA00001971"/>
    </source>
</evidence>
<dbReference type="Pfam" id="PF06628">
    <property type="entry name" value="Catalase-rel"/>
    <property type="match status" value="1"/>
</dbReference>
<dbReference type="SUPFAM" id="SSF56634">
    <property type="entry name" value="Heme-dependent catalase-like"/>
    <property type="match status" value="1"/>
</dbReference>
<dbReference type="InterPro" id="IPR018028">
    <property type="entry name" value="Catalase"/>
</dbReference>
<gene>
    <name evidence="14" type="primary">CAT3</name>
    <name evidence="14" type="ORF">QC761_701610</name>
</gene>
<keyword evidence="7 10" id="KW-0560">Oxidoreductase</keyword>
<comment type="cofactor">
    <cofactor evidence="1">
        <name>heme</name>
        <dbReference type="ChEBI" id="CHEBI:30413"/>
    </cofactor>
</comment>
<evidence type="ECO:0000256" key="12">
    <source>
        <dbReference type="SAM" id="MobiDB-lite"/>
    </source>
</evidence>
<evidence type="ECO:0000256" key="4">
    <source>
        <dbReference type="ARBA" id="ARBA00022559"/>
    </source>
</evidence>
<evidence type="ECO:0000256" key="3">
    <source>
        <dbReference type="ARBA" id="ARBA00012314"/>
    </source>
</evidence>
<keyword evidence="5 10" id="KW-0349">Heme</keyword>
<comment type="similarity">
    <text evidence="2 10">Belongs to the catalase family.</text>
</comment>
<keyword evidence="15" id="KW-1185">Reference proteome</keyword>
<dbReference type="PROSITE" id="PS00437">
    <property type="entry name" value="CATALASE_1"/>
    <property type="match status" value="1"/>
</dbReference>
<dbReference type="PROSITE" id="PS00438">
    <property type="entry name" value="CATALASE_2"/>
    <property type="match status" value="1"/>
</dbReference>
<dbReference type="Gene3D" id="3.40.50.880">
    <property type="match status" value="1"/>
</dbReference>
<dbReference type="RefSeq" id="XP_062728077.1">
    <property type="nucleotide sequence ID" value="XM_062881749.1"/>
</dbReference>
<dbReference type="Pfam" id="PF18011">
    <property type="entry name" value="Catalase_C"/>
    <property type="match status" value="1"/>
</dbReference>
<dbReference type="Proteomes" id="UP001322138">
    <property type="component" value="Unassembled WGS sequence"/>
</dbReference>
<dbReference type="Gene3D" id="1.20.1370.20">
    <property type="match status" value="1"/>
</dbReference>
<dbReference type="PRINTS" id="PR00067">
    <property type="entry name" value="CATALASE"/>
</dbReference>
<dbReference type="InterPro" id="IPR020835">
    <property type="entry name" value="Catalase_sf"/>
</dbReference>
<dbReference type="Gene3D" id="2.40.180.10">
    <property type="entry name" value="Catalase core domain"/>
    <property type="match status" value="1"/>
</dbReference>
<evidence type="ECO:0000256" key="10">
    <source>
        <dbReference type="RuleBase" id="RU000498"/>
    </source>
</evidence>
<dbReference type="InterPro" id="IPR041399">
    <property type="entry name" value="Catalase_large_C"/>
</dbReference>
<dbReference type="InterPro" id="IPR043156">
    <property type="entry name" value="Catalase_clade2_helical"/>
</dbReference>
<dbReference type="PANTHER" id="PTHR42821:SF3">
    <property type="entry name" value="CATALASE B"/>
    <property type="match status" value="1"/>
</dbReference>
<dbReference type="EMBL" id="JAFFGZ010000009">
    <property type="protein sequence ID" value="KAK4639101.1"/>
    <property type="molecule type" value="Genomic_DNA"/>
</dbReference>
<evidence type="ECO:0000256" key="2">
    <source>
        <dbReference type="ARBA" id="ARBA00005329"/>
    </source>
</evidence>
<evidence type="ECO:0000256" key="11">
    <source>
        <dbReference type="RuleBase" id="RU004142"/>
    </source>
</evidence>
<dbReference type="EC" id="1.11.1.6" evidence="3 10"/>
<keyword evidence="9 10" id="KW-0376">Hydrogen peroxide</keyword>
<dbReference type="PANTHER" id="PTHR42821">
    <property type="entry name" value="CATALASE"/>
    <property type="match status" value="1"/>
</dbReference>
<dbReference type="Pfam" id="PF00199">
    <property type="entry name" value="Catalase"/>
    <property type="match status" value="1"/>
</dbReference>
<dbReference type="GO" id="GO:0004096">
    <property type="term" value="F:catalase activity"/>
    <property type="evidence" value="ECO:0007669"/>
    <property type="project" value="UniProtKB-EC"/>
</dbReference>
<dbReference type="InterPro" id="IPR010582">
    <property type="entry name" value="Catalase_immune_responsive"/>
</dbReference>
<sequence>MLISTQCPLPGGVGQAGPGPQRPVRRHISNASPVIVMSFFGFWENHPFSVKTHTESADGRGQLYSVVSHSPPLTPLFFSFCCFSLRQVRDIHIGHYIHTMQGGSSSMKRLLTWATLVGSMSAVTKAACPFADPNYHLAKRDEGASQQTENILEEYEVDDSNAYMSSDVGGPMEDQNSLKAGYRGSTLMEDWIFRQKIQHFDHERVPERAVHARGAGAHGTFTSYADWSNITAASFLGGAGKKTPVFVRFSTVAGSRGSADTARDVHGFATRFYTDEGNFDIVGNNIPVFFIQDAIRFPDLIHSVKPRPDNEVPQAATAHDSAWDFFSQQPSTMHTLFWAMSGNGIPRSYRHMDGFGVHTFRFVTDDGNSKLIKWHFKTKQGKASLVWEEAQVLAGKNADFHRQDLWDAIESGNGPEWELSVQIVDEEKALAFGFDLLDPTKIIPEELAPLVPLGIMKLDRNPTNYFAETEQVMYQPGHIVRGVDFTEDPLLQGRLFSYLDTQLNRNQGGPNFEQIPINRPVSPVHNNNRDGAGQMLIHKNVYPYTPNTLNGGYPLQANQTHGKGFFTAPNRIVDGKLVRALSPTFDDHWSQPRLFYNSLTRVEQQFLINAIRFEASHLKNEQVKKNVLEQINRVSNDVAKRVAVALGLEAPAPDPAFYHNNVTAGLSIFNGTLPTIATLRVGVLASSFNDGSLAQARELKEHLSKEGVVVTVVGEVLKEGVDQTYSAADATGYDAVVVTDGTEGLLTGGKNSPLFPAGRPGQILVDSYRWGKPVAAVGENAGQALEQTVGVSRGQDEGVVVGEGVEQVVKGVEEGLRVFRYLGRFAVDEGAE</sequence>
<dbReference type="InterPro" id="IPR024708">
    <property type="entry name" value="Catalase_AS"/>
</dbReference>
<proteinExistence type="inferred from homology"/>
<reference evidence="14 15" key="1">
    <citation type="journal article" date="2023" name="bioRxiv">
        <title>High-quality genome assemblies of four members of thePodospora anserinaspecies complex.</title>
        <authorList>
            <person name="Ament-Velasquez S.L."/>
            <person name="Vogan A.A."/>
            <person name="Wallerman O."/>
            <person name="Hartmann F."/>
            <person name="Gautier V."/>
            <person name="Silar P."/>
            <person name="Giraud T."/>
            <person name="Johannesson H."/>
        </authorList>
    </citation>
    <scope>NUCLEOTIDE SEQUENCE [LARGE SCALE GENOMIC DNA]</scope>
    <source>
        <strain evidence="14 15">CBS 112042</strain>
    </source>
</reference>
<accession>A0ABR0F5A9</accession>
<feature type="domain" description="Catalase core" evidence="13">
    <location>
        <begin position="165"/>
        <end position="553"/>
    </location>
</feature>
<dbReference type="SMART" id="SM01060">
    <property type="entry name" value="Catalase"/>
    <property type="match status" value="1"/>
</dbReference>
<comment type="catalytic activity">
    <reaction evidence="10">
        <text>2 H2O2 = O2 + 2 H2O</text>
        <dbReference type="Rhea" id="RHEA:20309"/>
        <dbReference type="ChEBI" id="CHEBI:15377"/>
        <dbReference type="ChEBI" id="CHEBI:15379"/>
        <dbReference type="ChEBI" id="CHEBI:16240"/>
        <dbReference type="EC" id="1.11.1.6"/>
    </reaction>
</comment>
<evidence type="ECO:0000313" key="15">
    <source>
        <dbReference type="Proteomes" id="UP001322138"/>
    </source>
</evidence>
<evidence type="ECO:0000256" key="5">
    <source>
        <dbReference type="ARBA" id="ARBA00022617"/>
    </source>
</evidence>
<keyword evidence="8 10" id="KW-0408">Iron</keyword>
<evidence type="ECO:0000256" key="6">
    <source>
        <dbReference type="ARBA" id="ARBA00022723"/>
    </source>
</evidence>
<dbReference type="InterPro" id="IPR029062">
    <property type="entry name" value="Class_I_gatase-like"/>
</dbReference>
<organism evidence="14 15">
    <name type="scientific">Podospora bellae-mahoneyi</name>
    <dbReference type="NCBI Taxonomy" id="2093777"/>
    <lineage>
        <taxon>Eukaryota</taxon>
        <taxon>Fungi</taxon>
        <taxon>Dikarya</taxon>
        <taxon>Ascomycota</taxon>
        <taxon>Pezizomycotina</taxon>
        <taxon>Sordariomycetes</taxon>
        <taxon>Sordariomycetidae</taxon>
        <taxon>Sordariales</taxon>
        <taxon>Podosporaceae</taxon>
        <taxon>Podospora</taxon>
    </lineage>
</organism>
<comment type="function">
    <text evidence="11">Catalyzes the degradation of hydrogen peroxide (H(2)O(2)) generated by peroxisomal oxidases to water and oxygen, thereby protecting cells from the toxic effects of hydrogen peroxide.</text>
</comment>
<name>A0ABR0F5A9_9PEZI</name>